<evidence type="ECO:0000313" key="2">
    <source>
        <dbReference type="Proteomes" id="UP000323454"/>
    </source>
</evidence>
<reference evidence="1 2" key="1">
    <citation type="submission" date="2019-09" db="EMBL/GenBank/DDBJ databases">
        <title>Goodfellowia gen. nov., a new genus of the Pseudonocardineae related to Actinoalloteichus, containing Goodfellowia coeruleoviolacea gen. nov., comb. nov. gen. nov., comb. nov.</title>
        <authorList>
            <person name="Labeda D."/>
        </authorList>
    </citation>
    <scope>NUCLEOTIDE SEQUENCE [LARGE SCALE GENOMIC DNA]</scope>
    <source>
        <strain evidence="1 2">AN110305</strain>
    </source>
</reference>
<comment type="caution">
    <text evidence="1">The sequence shown here is derived from an EMBL/GenBank/DDBJ whole genome shotgun (WGS) entry which is preliminary data.</text>
</comment>
<dbReference type="Pfam" id="PF14433">
    <property type="entry name" value="SUKH-3"/>
    <property type="match status" value="1"/>
</dbReference>
<proteinExistence type="predicted"/>
<sequence length="152" mass="16968">MAVVDSFSPEVVRALTASGWEPGRHVDVEPWDRVLRSEGYHLSELVRDLLESLGGLRVHPVGQGEYRAALLFEPELAGSGAYDIAEELEDMFHQRFYPVAEWISNSCVFVGERGQVASYDDIEMLDLGNTVNDAVELIVVCSRPPRVIRSVH</sequence>
<accession>A0A5B2XP09</accession>
<evidence type="ECO:0000313" key="1">
    <source>
        <dbReference type="EMBL" id="KAA2265096.1"/>
    </source>
</evidence>
<reference evidence="1 2" key="2">
    <citation type="submission" date="2019-09" db="EMBL/GenBank/DDBJ databases">
        <authorList>
            <person name="Jin C."/>
        </authorList>
    </citation>
    <scope>NUCLEOTIDE SEQUENCE [LARGE SCALE GENOMIC DNA]</scope>
    <source>
        <strain evidence="1 2">AN110305</strain>
    </source>
</reference>
<dbReference type="InterPro" id="IPR025850">
    <property type="entry name" value="SUKH-3"/>
</dbReference>
<dbReference type="AlphaFoldDB" id="A0A5B2XP09"/>
<dbReference type="RefSeq" id="WP_149848339.1">
    <property type="nucleotide sequence ID" value="NZ_VUOB01000009.1"/>
</dbReference>
<evidence type="ECO:0008006" key="3">
    <source>
        <dbReference type="Google" id="ProtNLM"/>
    </source>
</evidence>
<keyword evidence="2" id="KW-1185">Reference proteome</keyword>
<dbReference type="OrthoDB" id="3351204at2"/>
<gene>
    <name evidence="1" type="ORF">F0L68_05395</name>
</gene>
<dbReference type="EMBL" id="VUOB01000009">
    <property type="protein sequence ID" value="KAA2265096.1"/>
    <property type="molecule type" value="Genomic_DNA"/>
</dbReference>
<dbReference type="Proteomes" id="UP000323454">
    <property type="component" value="Unassembled WGS sequence"/>
</dbReference>
<name>A0A5B2XP09_9PSEU</name>
<organism evidence="1 2">
    <name type="scientific">Solihabitans fulvus</name>
    <dbReference type="NCBI Taxonomy" id="1892852"/>
    <lineage>
        <taxon>Bacteria</taxon>
        <taxon>Bacillati</taxon>
        <taxon>Actinomycetota</taxon>
        <taxon>Actinomycetes</taxon>
        <taxon>Pseudonocardiales</taxon>
        <taxon>Pseudonocardiaceae</taxon>
        <taxon>Solihabitans</taxon>
    </lineage>
</organism>
<protein>
    <recommendedName>
        <fullName evidence="3">SUKH-3 immunity protein</fullName>
    </recommendedName>
</protein>